<dbReference type="InterPro" id="IPR011013">
    <property type="entry name" value="Gal_mutarotase_sf_dom"/>
</dbReference>
<evidence type="ECO:0000256" key="1">
    <source>
        <dbReference type="ARBA" id="ARBA00001913"/>
    </source>
</evidence>
<gene>
    <name evidence="12" type="ORF">FOF46_24250</name>
</gene>
<dbReference type="PIRSF" id="PIRSF005096">
    <property type="entry name" value="GALM"/>
    <property type="match status" value="1"/>
</dbReference>
<reference evidence="12 13" key="1">
    <citation type="submission" date="2019-07" db="EMBL/GenBank/DDBJ databases">
        <title>The draft genome sequence of Aquimarina algiphila M91.</title>
        <authorList>
            <person name="Meng X."/>
        </authorList>
    </citation>
    <scope>NUCLEOTIDE SEQUENCE [LARGE SCALE GENOMIC DNA]</scope>
    <source>
        <strain evidence="12 13">M91</strain>
    </source>
</reference>
<dbReference type="UniPathway" id="UPA00242"/>
<comment type="caution">
    <text evidence="12">The sequence shown here is derived from an EMBL/GenBank/DDBJ whole genome shotgun (WGS) entry which is preliminary data.</text>
</comment>
<dbReference type="InterPro" id="IPR015443">
    <property type="entry name" value="Aldose_1-epimerase"/>
</dbReference>
<dbReference type="PANTHER" id="PTHR10091:SF0">
    <property type="entry name" value="GALACTOSE MUTAROTASE"/>
    <property type="match status" value="1"/>
</dbReference>
<evidence type="ECO:0000256" key="8">
    <source>
        <dbReference type="PIRNR" id="PIRNR005096"/>
    </source>
</evidence>
<evidence type="ECO:0000256" key="6">
    <source>
        <dbReference type="ARBA" id="ARBA00023235"/>
    </source>
</evidence>
<evidence type="ECO:0000313" key="13">
    <source>
        <dbReference type="Proteomes" id="UP000318833"/>
    </source>
</evidence>
<keyword evidence="7 8" id="KW-0119">Carbohydrate metabolism</keyword>
<feature type="binding site" evidence="10">
    <location>
        <position position="249"/>
    </location>
    <ligand>
        <name>beta-D-galactose</name>
        <dbReference type="ChEBI" id="CHEBI:27667"/>
    </ligand>
</feature>
<dbReference type="InterPro" id="IPR014718">
    <property type="entry name" value="GH-type_carb-bd"/>
</dbReference>
<dbReference type="RefSeq" id="WP_143918253.1">
    <property type="nucleotide sequence ID" value="NZ_CANMIK010000073.1"/>
</dbReference>
<dbReference type="Proteomes" id="UP000318833">
    <property type="component" value="Unassembled WGS sequence"/>
</dbReference>
<keyword evidence="5" id="KW-0106">Calcium</keyword>
<evidence type="ECO:0000256" key="11">
    <source>
        <dbReference type="PIRSR" id="PIRSR005096-3"/>
    </source>
</evidence>
<organism evidence="12 13">
    <name type="scientific">Aquimarina algiphila</name>
    <dbReference type="NCBI Taxonomy" id="2047982"/>
    <lineage>
        <taxon>Bacteria</taxon>
        <taxon>Pseudomonadati</taxon>
        <taxon>Bacteroidota</taxon>
        <taxon>Flavobacteriia</taxon>
        <taxon>Flavobacteriales</taxon>
        <taxon>Flavobacteriaceae</taxon>
        <taxon>Aquimarina</taxon>
    </lineage>
</organism>
<dbReference type="InterPro" id="IPR008183">
    <property type="entry name" value="Aldose_1/G6P_1-epimerase"/>
</dbReference>
<feature type="binding site" evidence="11">
    <location>
        <begin position="187"/>
        <end position="189"/>
    </location>
    <ligand>
        <name>beta-D-galactose</name>
        <dbReference type="ChEBI" id="CHEBI:27667"/>
    </ligand>
</feature>
<dbReference type="GO" id="GO:0033499">
    <property type="term" value="P:galactose catabolic process via UDP-galactose, Leloir pathway"/>
    <property type="evidence" value="ECO:0007669"/>
    <property type="project" value="TreeGrafter"/>
</dbReference>
<dbReference type="NCBIfam" id="NF008277">
    <property type="entry name" value="PRK11055.1"/>
    <property type="match status" value="1"/>
</dbReference>
<dbReference type="GO" id="GO:0004034">
    <property type="term" value="F:aldose 1-epimerase activity"/>
    <property type="evidence" value="ECO:0007669"/>
    <property type="project" value="UniProtKB-EC"/>
</dbReference>
<feature type="active site" description="Proton acceptor" evidence="9">
    <location>
        <position position="310"/>
    </location>
</feature>
<comment type="pathway">
    <text evidence="2 8">Carbohydrate metabolism; hexose metabolism.</text>
</comment>
<proteinExistence type="inferred from homology"/>
<evidence type="ECO:0000313" key="12">
    <source>
        <dbReference type="EMBL" id="TSE05052.1"/>
    </source>
</evidence>
<comment type="catalytic activity">
    <reaction evidence="8">
        <text>alpha-D-glucose = beta-D-glucose</text>
        <dbReference type="Rhea" id="RHEA:10264"/>
        <dbReference type="ChEBI" id="CHEBI:15903"/>
        <dbReference type="ChEBI" id="CHEBI:17925"/>
        <dbReference type="EC" id="5.1.3.3"/>
    </reaction>
</comment>
<dbReference type="GO" id="GO:0006006">
    <property type="term" value="P:glucose metabolic process"/>
    <property type="evidence" value="ECO:0007669"/>
    <property type="project" value="TreeGrafter"/>
</dbReference>
<dbReference type="GO" id="GO:0030246">
    <property type="term" value="F:carbohydrate binding"/>
    <property type="evidence" value="ECO:0007669"/>
    <property type="project" value="InterPro"/>
</dbReference>
<dbReference type="PANTHER" id="PTHR10091">
    <property type="entry name" value="ALDOSE-1-EPIMERASE"/>
    <property type="match status" value="1"/>
</dbReference>
<dbReference type="InterPro" id="IPR047215">
    <property type="entry name" value="Galactose_mutarotase-like"/>
</dbReference>
<evidence type="ECO:0000256" key="5">
    <source>
        <dbReference type="ARBA" id="ARBA00022837"/>
    </source>
</evidence>
<comment type="cofactor">
    <cofactor evidence="1">
        <name>Ca(2+)</name>
        <dbReference type="ChEBI" id="CHEBI:29108"/>
    </cofactor>
</comment>
<dbReference type="Pfam" id="PF01263">
    <property type="entry name" value="Aldose_epim"/>
    <property type="match status" value="1"/>
</dbReference>
<feature type="active site" description="Proton donor" evidence="9">
    <location>
        <position position="187"/>
    </location>
</feature>
<dbReference type="GO" id="GO:0005737">
    <property type="term" value="C:cytoplasm"/>
    <property type="evidence" value="ECO:0007669"/>
    <property type="project" value="TreeGrafter"/>
</dbReference>
<evidence type="ECO:0000256" key="3">
    <source>
        <dbReference type="ARBA" id="ARBA00006206"/>
    </source>
</evidence>
<evidence type="ECO:0000256" key="4">
    <source>
        <dbReference type="ARBA" id="ARBA00011245"/>
    </source>
</evidence>
<evidence type="ECO:0000256" key="9">
    <source>
        <dbReference type="PIRSR" id="PIRSR005096-1"/>
    </source>
</evidence>
<evidence type="ECO:0000256" key="2">
    <source>
        <dbReference type="ARBA" id="ARBA00005028"/>
    </source>
</evidence>
<keyword evidence="6 8" id="KW-0413">Isomerase</keyword>
<dbReference type="EC" id="5.1.3.3" evidence="8"/>
<sequence>MGKLKTRIQQKSFGFHNQKEVFILSIKNNTGMQLQITNFAATITSLEVPGIEGELVNVVVGFDTLQDYITKSEGKESKFLGASVGRYAGRISKGKIIVGGIEYQLHNEQGVHLHGGRKGFDEKVWEIDDIDEEELSVSLSYYSEHMEEGYPGALGVKVTYQLTDDNELNIIYQAISDQDTIINLTNHAYYNLSGENTIADHELKLNCSTYLEVDKKHLPTGKIQSVANTKYDFLVSRKLDTLEEKGIIDDAFIFDKEKEAKASVYSPKTGIQMDVYTNQPAVVIYTLEEFPDWNFRNGVKYGTFPSICFETQNYPDAPNHEHFPSALLKAKELYKNSSTFKFSIAKNIR</sequence>
<evidence type="ECO:0000256" key="7">
    <source>
        <dbReference type="ARBA" id="ARBA00023277"/>
    </source>
</evidence>
<accession>A0A554VDT6</accession>
<protein>
    <recommendedName>
        <fullName evidence="8">Aldose 1-epimerase</fullName>
        <ecNumber evidence="8">5.1.3.3</ecNumber>
    </recommendedName>
</protein>
<dbReference type="OrthoDB" id="9779408at2"/>
<dbReference type="EMBL" id="VLNR01000067">
    <property type="protein sequence ID" value="TSE05052.1"/>
    <property type="molecule type" value="Genomic_DNA"/>
</dbReference>
<comment type="subunit">
    <text evidence="4">Monomer.</text>
</comment>
<dbReference type="SUPFAM" id="SSF74650">
    <property type="entry name" value="Galactose mutarotase-like"/>
    <property type="match status" value="1"/>
</dbReference>
<dbReference type="CDD" id="cd09019">
    <property type="entry name" value="galactose_mutarotase_like"/>
    <property type="match status" value="1"/>
</dbReference>
<name>A0A554VDT6_9FLAO</name>
<dbReference type="Gene3D" id="2.70.98.10">
    <property type="match status" value="1"/>
</dbReference>
<evidence type="ECO:0000256" key="10">
    <source>
        <dbReference type="PIRSR" id="PIRSR005096-2"/>
    </source>
</evidence>
<dbReference type="AlphaFoldDB" id="A0A554VDT6"/>
<keyword evidence="13" id="KW-1185">Reference proteome</keyword>
<comment type="similarity">
    <text evidence="3 8">Belongs to the aldose epimerase family.</text>
</comment>